<accession>A0AAV5RK50</accession>
<dbReference type="GO" id="GO:0051015">
    <property type="term" value="F:actin filament binding"/>
    <property type="evidence" value="ECO:0007669"/>
    <property type="project" value="TreeGrafter"/>
</dbReference>
<feature type="region of interest" description="Disordered" evidence="1">
    <location>
        <begin position="1"/>
        <end position="25"/>
    </location>
</feature>
<organism evidence="3 4">
    <name type="scientific">Starmerella bacillaris</name>
    <name type="common">Yeast</name>
    <name type="synonym">Candida zemplinina</name>
    <dbReference type="NCBI Taxonomy" id="1247836"/>
    <lineage>
        <taxon>Eukaryota</taxon>
        <taxon>Fungi</taxon>
        <taxon>Dikarya</taxon>
        <taxon>Ascomycota</taxon>
        <taxon>Saccharomycotina</taxon>
        <taxon>Dipodascomycetes</taxon>
        <taxon>Dipodascales</taxon>
        <taxon>Trichomonascaceae</taxon>
        <taxon>Starmerella</taxon>
    </lineage>
</organism>
<evidence type="ECO:0000313" key="3">
    <source>
        <dbReference type="EMBL" id="GMM51830.1"/>
    </source>
</evidence>
<protein>
    <recommendedName>
        <fullName evidence="2">Class II aldolase/adducin N-terminal domain-containing protein</fullName>
    </recommendedName>
</protein>
<keyword evidence="4" id="KW-1185">Reference proteome</keyword>
<gene>
    <name evidence="3" type="ORF">DASB73_027930</name>
</gene>
<evidence type="ECO:0000313" key="4">
    <source>
        <dbReference type="Proteomes" id="UP001362899"/>
    </source>
</evidence>
<dbReference type="SMART" id="SM01007">
    <property type="entry name" value="Aldolase_II"/>
    <property type="match status" value="1"/>
</dbReference>
<feature type="compositionally biased region" description="Polar residues" evidence="1">
    <location>
        <begin position="12"/>
        <end position="25"/>
    </location>
</feature>
<feature type="compositionally biased region" description="Basic and acidic residues" evidence="1">
    <location>
        <begin position="1"/>
        <end position="11"/>
    </location>
</feature>
<dbReference type="InterPro" id="IPR001303">
    <property type="entry name" value="Aldolase_II/adducin_N"/>
</dbReference>
<dbReference type="NCBIfam" id="NF004855">
    <property type="entry name" value="PRK06208.1"/>
    <property type="match status" value="1"/>
</dbReference>
<feature type="domain" description="Class II aldolase/adducin N-terminal" evidence="2">
    <location>
        <begin position="56"/>
        <end position="237"/>
    </location>
</feature>
<evidence type="ECO:0000259" key="2">
    <source>
        <dbReference type="SMART" id="SM01007"/>
    </source>
</evidence>
<dbReference type="Pfam" id="PF00596">
    <property type="entry name" value="Aldolase_II"/>
    <property type="match status" value="1"/>
</dbReference>
<dbReference type="GO" id="GO:0005856">
    <property type="term" value="C:cytoskeleton"/>
    <property type="evidence" value="ECO:0007669"/>
    <property type="project" value="TreeGrafter"/>
</dbReference>
<dbReference type="AlphaFoldDB" id="A0AAV5RK50"/>
<dbReference type="PANTHER" id="PTHR10672:SF25">
    <property type="entry name" value="MEIOTICALLY UP-REGULATED GENE 14 PROTEIN"/>
    <property type="match status" value="1"/>
</dbReference>
<reference evidence="3 4" key="1">
    <citation type="journal article" date="2023" name="Elife">
        <title>Identification of key yeast species and microbe-microbe interactions impacting larval growth of Drosophila in the wild.</title>
        <authorList>
            <person name="Mure A."/>
            <person name="Sugiura Y."/>
            <person name="Maeda R."/>
            <person name="Honda K."/>
            <person name="Sakurai N."/>
            <person name="Takahashi Y."/>
            <person name="Watada M."/>
            <person name="Katoh T."/>
            <person name="Gotoh A."/>
            <person name="Gotoh Y."/>
            <person name="Taniguchi I."/>
            <person name="Nakamura K."/>
            <person name="Hayashi T."/>
            <person name="Katayama T."/>
            <person name="Uemura T."/>
            <person name="Hattori Y."/>
        </authorList>
    </citation>
    <scope>NUCLEOTIDE SEQUENCE [LARGE SCALE GENOMIC DNA]</scope>
    <source>
        <strain evidence="3 4">SB-73</strain>
    </source>
</reference>
<dbReference type="PANTHER" id="PTHR10672">
    <property type="entry name" value="ADDUCIN"/>
    <property type="match status" value="1"/>
</dbReference>
<dbReference type="Proteomes" id="UP001362899">
    <property type="component" value="Unassembled WGS sequence"/>
</dbReference>
<dbReference type="SUPFAM" id="SSF53639">
    <property type="entry name" value="AraD/HMP-PK domain-like"/>
    <property type="match status" value="1"/>
</dbReference>
<proteinExistence type="predicted"/>
<dbReference type="Gene3D" id="3.40.225.10">
    <property type="entry name" value="Class II aldolase/adducin N-terminal domain"/>
    <property type="match status" value="1"/>
</dbReference>
<name>A0AAV5RK50_STABA</name>
<comment type="caution">
    <text evidence="3">The sequence shown here is derived from an EMBL/GenBank/DDBJ whole genome shotgun (WGS) entry which is preliminary data.</text>
</comment>
<dbReference type="FunFam" id="3.40.225.10:FF:000009">
    <property type="entry name" value="Class II aldolase/adducin N-terminal"/>
    <property type="match status" value="1"/>
</dbReference>
<sequence>MDSTTETRTEHSTISARGTSDYSNISVDTTNTTTFPTAEHIPVFNTFAEKRRWLLEEMAGAFRIFARKGYGVGLAGHISVRDPEHPDQFWLNPLGVHFGLLKVSDMVLVDHEGNVIGGSMKPVNKAGFQIHGAIHRARPDVIAACHTHSVHGKAYSTFGRPLEMLNQDVCSFYNDQAVHTEFGGIVLSLEEGSHIADALGDKRTIILQNHGLLTAGSSVGEAAFLFILMEQSCQVQLLADSSSQEKKIIPDHIAEYTYKADAYPEAMWAEFQTELQYETHMDPSYKN</sequence>
<dbReference type="EMBL" id="BTGC01000008">
    <property type="protein sequence ID" value="GMM51830.1"/>
    <property type="molecule type" value="Genomic_DNA"/>
</dbReference>
<dbReference type="InterPro" id="IPR051017">
    <property type="entry name" value="Aldolase-II_Adducin_sf"/>
</dbReference>
<evidence type="ECO:0000256" key="1">
    <source>
        <dbReference type="SAM" id="MobiDB-lite"/>
    </source>
</evidence>
<dbReference type="InterPro" id="IPR036409">
    <property type="entry name" value="Aldolase_II/adducin_N_sf"/>
</dbReference>